<proteinExistence type="predicted"/>
<dbReference type="AlphaFoldDB" id="A0A8X7S0L6"/>
<feature type="region of interest" description="Disordered" evidence="1">
    <location>
        <begin position="46"/>
        <end position="67"/>
    </location>
</feature>
<organism evidence="2 3">
    <name type="scientific">Brassica carinata</name>
    <name type="common">Ethiopian mustard</name>
    <name type="synonym">Abyssinian cabbage</name>
    <dbReference type="NCBI Taxonomy" id="52824"/>
    <lineage>
        <taxon>Eukaryota</taxon>
        <taxon>Viridiplantae</taxon>
        <taxon>Streptophyta</taxon>
        <taxon>Embryophyta</taxon>
        <taxon>Tracheophyta</taxon>
        <taxon>Spermatophyta</taxon>
        <taxon>Magnoliopsida</taxon>
        <taxon>eudicotyledons</taxon>
        <taxon>Gunneridae</taxon>
        <taxon>Pentapetalae</taxon>
        <taxon>rosids</taxon>
        <taxon>malvids</taxon>
        <taxon>Brassicales</taxon>
        <taxon>Brassicaceae</taxon>
        <taxon>Brassiceae</taxon>
        <taxon>Brassica</taxon>
    </lineage>
</organism>
<evidence type="ECO:0000313" key="2">
    <source>
        <dbReference type="EMBL" id="KAG2298943.1"/>
    </source>
</evidence>
<feature type="compositionally biased region" description="Polar residues" evidence="1">
    <location>
        <begin position="7"/>
        <end position="18"/>
    </location>
</feature>
<comment type="caution">
    <text evidence="2">The sequence shown here is derived from an EMBL/GenBank/DDBJ whole genome shotgun (WGS) entry which is preliminary data.</text>
</comment>
<dbReference type="OrthoDB" id="1109330at2759"/>
<dbReference type="Proteomes" id="UP000886595">
    <property type="component" value="Unassembled WGS sequence"/>
</dbReference>
<feature type="region of interest" description="Disordered" evidence="1">
    <location>
        <begin position="1"/>
        <end position="25"/>
    </location>
</feature>
<accession>A0A8X7S0L6</accession>
<keyword evidence="3" id="KW-1185">Reference proteome</keyword>
<reference evidence="2 3" key="1">
    <citation type="submission" date="2020-02" db="EMBL/GenBank/DDBJ databases">
        <authorList>
            <person name="Ma Q."/>
            <person name="Huang Y."/>
            <person name="Song X."/>
            <person name="Pei D."/>
        </authorList>
    </citation>
    <scope>NUCLEOTIDE SEQUENCE [LARGE SCALE GENOMIC DNA]</scope>
    <source>
        <strain evidence="2">Sxm20200214</strain>
        <tissue evidence="2">Leaf</tissue>
    </source>
</reference>
<protein>
    <submittedName>
        <fullName evidence="2">Uncharacterized protein</fullName>
    </submittedName>
</protein>
<sequence length="315" mass="35080">MRHEAQGLSTFSANSQTNDKNDAGVMPSFSLELNQDQPLPAFVADDEMGDNGLRRGEDPVVDPNPRRTSKRLRLVPLPLITDYQCETDIINPARESKIVGSNYYEISVVRENFAKLTLILEKPCVINVAGLSVDSKDLTDIAGRSQPLPGKVVDILMRLVRSTIYNHFFDSKFVSMLNRNYDRFKKSKPKESYVFSKGLVDCVVKNAKIYVFDCNASVRSDSQLSRDLLPISDMLPYLLKFCGLFEVAGNNPLCPERIKGVAHNDHSPDSALTAALLIQTHALFGVETCKCITPAVIPNEAQRASVILYEFHAKL</sequence>
<evidence type="ECO:0000256" key="1">
    <source>
        <dbReference type="SAM" id="MobiDB-lite"/>
    </source>
</evidence>
<dbReference type="EMBL" id="JAAMPC010000008">
    <property type="protein sequence ID" value="KAG2298943.1"/>
    <property type="molecule type" value="Genomic_DNA"/>
</dbReference>
<evidence type="ECO:0000313" key="3">
    <source>
        <dbReference type="Proteomes" id="UP000886595"/>
    </source>
</evidence>
<name>A0A8X7S0L6_BRACI</name>
<gene>
    <name evidence="2" type="ORF">Bca52824_035415</name>
</gene>